<reference evidence="2 3" key="1">
    <citation type="submission" date="2014-04" db="EMBL/GenBank/DDBJ databases">
        <authorList>
            <consortium name="DOE Joint Genome Institute"/>
            <person name="Kuo A."/>
            <person name="Kohler A."/>
            <person name="Jargeat P."/>
            <person name="Nagy L.G."/>
            <person name="Floudas D."/>
            <person name="Copeland A."/>
            <person name="Barry K.W."/>
            <person name="Cichocki N."/>
            <person name="Veneault-Fourrey C."/>
            <person name="LaButti K."/>
            <person name="Lindquist E.A."/>
            <person name="Lipzen A."/>
            <person name="Lundell T."/>
            <person name="Morin E."/>
            <person name="Murat C."/>
            <person name="Sun H."/>
            <person name="Tunlid A."/>
            <person name="Henrissat B."/>
            <person name="Grigoriev I.V."/>
            <person name="Hibbett D.S."/>
            <person name="Martin F."/>
            <person name="Nordberg H.P."/>
            <person name="Cantor M.N."/>
            <person name="Hua S.X."/>
        </authorList>
    </citation>
    <scope>NUCLEOTIDE SEQUENCE [LARGE SCALE GENOMIC DNA]</scope>
    <source>
        <strain evidence="2 3">Ve08.2h10</strain>
    </source>
</reference>
<evidence type="ECO:0000256" key="1">
    <source>
        <dbReference type="SAM" id="SignalP"/>
    </source>
</evidence>
<feature type="non-terminal residue" evidence="2">
    <location>
        <position position="77"/>
    </location>
</feature>
<dbReference type="EMBL" id="KN826853">
    <property type="protein sequence ID" value="KIK77735.1"/>
    <property type="molecule type" value="Genomic_DNA"/>
</dbReference>
<dbReference type="AlphaFoldDB" id="A0A0D0DI19"/>
<evidence type="ECO:0000313" key="3">
    <source>
        <dbReference type="Proteomes" id="UP000054538"/>
    </source>
</evidence>
<keyword evidence="1" id="KW-0732">Signal</keyword>
<protein>
    <submittedName>
        <fullName evidence="2">Uncharacterized protein</fullName>
    </submittedName>
</protein>
<accession>A0A0D0DI19</accession>
<feature type="chain" id="PRO_5002225781" evidence="1">
    <location>
        <begin position="24"/>
        <end position="77"/>
    </location>
</feature>
<name>A0A0D0DI19_9AGAM</name>
<gene>
    <name evidence="2" type="ORF">PAXRUDRAFT_776621</name>
</gene>
<dbReference type="InParanoid" id="A0A0D0DI19"/>
<proteinExistence type="predicted"/>
<dbReference type="Proteomes" id="UP000054538">
    <property type="component" value="Unassembled WGS sequence"/>
</dbReference>
<keyword evidence="3" id="KW-1185">Reference proteome</keyword>
<evidence type="ECO:0000313" key="2">
    <source>
        <dbReference type="EMBL" id="KIK77735.1"/>
    </source>
</evidence>
<organism evidence="2 3">
    <name type="scientific">Paxillus rubicundulus Ve08.2h10</name>
    <dbReference type="NCBI Taxonomy" id="930991"/>
    <lineage>
        <taxon>Eukaryota</taxon>
        <taxon>Fungi</taxon>
        <taxon>Dikarya</taxon>
        <taxon>Basidiomycota</taxon>
        <taxon>Agaricomycotina</taxon>
        <taxon>Agaricomycetes</taxon>
        <taxon>Agaricomycetidae</taxon>
        <taxon>Boletales</taxon>
        <taxon>Paxilineae</taxon>
        <taxon>Paxillaceae</taxon>
        <taxon>Paxillus</taxon>
    </lineage>
</organism>
<reference evidence="3" key="2">
    <citation type="submission" date="2015-01" db="EMBL/GenBank/DDBJ databases">
        <title>Evolutionary Origins and Diversification of the Mycorrhizal Mutualists.</title>
        <authorList>
            <consortium name="DOE Joint Genome Institute"/>
            <consortium name="Mycorrhizal Genomics Consortium"/>
            <person name="Kohler A."/>
            <person name="Kuo A."/>
            <person name="Nagy L.G."/>
            <person name="Floudas D."/>
            <person name="Copeland A."/>
            <person name="Barry K.W."/>
            <person name="Cichocki N."/>
            <person name="Veneault-Fourrey C."/>
            <person name="LaButti K."/>
            <person name="Lindquist E.A."/>
            <person name="Lipzen A."/>
            <person name="Lundell T."/>
            <person name="Morin E."/>
            <person name="Murat C."/>
            <person name="Riley R."/>
            <person name="Ohm R."/>
            <person name="Sun H."/>
            <person name="Tunlid A."/>
            <person name="Henrissat B."/>
            <person name="Grigoriev I.V."/>
            <person name="Hibbett D.S."/>
            <person name="Martin F."/>
        </authorList>
    </citation>
    <scope>NUCLEOTIDE SEQUENCE [LARGE SCALE GENOMIC DNA]</scope>
    <source>
        <strain evidence="3">Ve08.2h10</strain>
    </source>
</reference>
<sequence>MHHGPSMSLSSYFLLFHLSLIYSHIFNPNHHYSNTFLSTSVYTTFLVLSFSCPKGNATFTCLGFIHHDRATYNCPCA</sequence>
<feature type="signal peptide" evidence="1">
    <location>
        <begin position="1"/>
        <end position="23"/>
    </location>
</feature>
<dbReference type="HOGENOM" id="CLU_2661277_0_0_1"/>